<dbReference type="PATRIC" id="fig|451644.5.peg.5798"/>
<name>A0A0J8TZN3_9MYCO</name>
<reference evidence="1 2" key="1">
    <citation type="submission" date="2015-06" db="EMBL/GenBank/DDBJ databases">
        <title>Genome sequence of Mycobacterium conceptionense strain MLE.</title>
        <authorList>
            <person name="Greninger A.L."/>
            <person name="Cunningham G."/>
            <person name="Chiu C.Y."/>
            <person name="Miller S."/>
        </authorList>
    </citation>
    <scope>NUCLEOTIDE SEQUENCE [LARGE SCALE GENOMIC DNA]</scope>
    <source>
        <strain evidence="1 2">MLE</strain>
    </source>
</reference>
<dbReference type="AlphaFoldDB" id="A0A0J8TZN3"/>
<dbReference type="EMBL" id="LFOD01000039">
    <property type="protein sequence ID" value="KMV14838.1"/>
    <property type="molecule type" value="Genomic_DNA"/>
</dbReference>
<comment type="caution">
    <text evidence="1">The sequence shown here is derived from an EMBL/GenBank/DDBJ whole genome shotgun (WGS) entry which is preliminary data.</text>
</comment>
<proteinExistence type="predicted"/>
<accession>A0A0J8TZN3</accession>
<gene>
    <name evidence="1" type="ORF">ACT17_28290</name>
</gene>
<organism evidence="1 2">
    <name type="scientific">Mycolicibacterium conceptionense</name>
    <dbReference type="NCBI Taxonomy" id="451644"/>
    <lineage>
        <taxon>Bacteria</taxon>
        <taxon>Bacillati</taxon>
        <taxon>Actinomycetota</taxon>
        <taxon>Actinomycetes</taxon>
        <taxon>Mycobacteriales</taxon>
        <taxon>Mycobacteriaceae</taxon>
        <taxon>Mycolicibacterium</taxon>
    </lineage>
</organism>
<dbReference type="Proteomes" id="UP000037594">
    <property type="component" value="Unassembled WGS sequence"/>
</dbReference>
<evidence type="ECO:0000313" key="1">
    <source>
        <dbReference type="EMBL" id="KMV14838.1"/>
    </source>
</evidence>
<protein>
    <submittedName>
        <fullName evidence="1">Uncharacterized protein</fullName>
    </submittedName>
</protein>
<evidence type="ECO:0000313" key="2">
    <source>
        <dbReference type="Proteomes" id="UP000037594"/>
    </source>
</evidence>
<sequence>MPSVHDGCRMVVAPDNHHRGAHVPHIRIEIRYTPDLAHYPGASSAAEAMQFDIDNVDVHELIDFAGDDVRVTLIDD</sequence>